<dbReference type="Pfam" id="PF13411">
    <property type="entry name" value="MerR_1"/>
    <property type="match status" value="1"/>
</dbReference>
<dbReference type="EMBL" id="JAGGKC010000009">
    <property type="protein sequence ID" value="MBP1918892.1"/>
    <property type="molecule type" value="Genomic_DNA"/>
</dbReference>
<dbReference type="SUPFAM" id="SSF46955">
    <property type="entry name" value="Putative DNA-binding domain"/>
    <property type="match status" value="1"/>
</dbReference>
<dbReference type="PANTHER" id="PTHR30204:SF69">
    <property type="entry name" value="MERR-FAMILY TRANSCRIPTIONAL REGULATOR"/>
    <property type="match status" value="1"/>
</dbReference>
<gene>
    <name evidence="6" type="ORF">J2Z34_001372</name>
</gene>
<dbReference type="Gene3D" id="1.10.1660.10">
    <property type="match status" value="1"/>
</dbReference>
<evidence type="ECO:0000256" key="4">
    <source>
        <dbReference type="ARBA" id="ARBA00023163"/>
    </source>
</evidence>
<dbReference type="RefSeq" id="WP_209459113.1">
    <property type="nucleotide sequence ID" value="NZ_JAGGKC010000009.1"/>
</dbReference>
<dbReference type="InterPro" id="IPR011256">
    <property type="entry name" value="Reg_factor_effector_dom_sf"/>
</dbReference>
<keyword evidence="3 6" id="KW-0238">DNA-binding</keyword>
<evidence type="ECO:0000256" key="3">
    <source>
        <dbReference type="ARBA" id="ARBA00023125"/>
    </source>
</evidence>
<dbReference type="Gene3D" id="3.20.80.10">
    <property type="entry name" value="Regulatory factor, effector binding domain"/>
    <property type="match status" value="1"/>
</dbReference>
<dbReference type="SMART" id="SM00422">
    <property type="entry name" value="HTH_MERR"/>
    <property type="match status" value="1"/>
</dbReference>
<comment type="caution">
    <text evidence="6">The sequence shown here is derived from an EMBL/GenBank/DDBJ whole genome shotgun (WGS) entry which is preliminary data.</text>
</comment>
<dbReference type="InterPro" id="IPR047057">
    <property type="entry name" value="MerR_fam"/>
</dbReference>
<name>A0ABS4G2W6_9CLOT</name>
<dbReference type="Proteomes" id="UP001519271">
    <property type="component" value="Unassembled WGS sequence"/>
</dbReference>
<evidence type="ECO:0000313" key="6">
    <source>
        <dbReference type="EMBL" id="MBP1918892.1"/>
    </source>
</evidence>
<keyword evidence="2" id="KW-0805">Transcription regulation</keyword>
<dbReference type="GO" id="GO:0003677">
    <property type="term" value="F:DNA binding"/>
    <property type="evidence" value="ECO:0007669"/>
    <property type="project" value="UniProtKB-KW"/>
</dbReference>
<dbReference type="InterPro" id="IPR000551">
    <property type="entry name" value="MerR-type_HTH_dom"/>
</dbReference>
<keyword evidence="7" id="KW-1185">Reference proteome</keyword>
<dbReference type="SUPFAM" id="SSF55136">
    <property type="entry name" value="Probable bacterial effector-binding domain"/>
    <property type="match status" value="1"/>
</dbReference>
<sequence>MSEYLSISDMAELHNITRQTLIYYDKIGLFKPDHTESNGYRAYDTLQIPVLREICYLKNVGIPLDEIKNHIGSRSLDSASSLLKSQKEALDREIARLTLTREFISHRLDFYSNMSRYKEDLDNPAIIEFPERYAVFVPFENPICRKELHVTLMKAWKILWKHDMLSSDGFGTMIRKGSINDEDWFKGAGVIAFLPYYKEEIDSKIIIESGKYVCMNKNAMPYEKDPLQRLLEHINGSGYEINGDILDLCLLDTTFYGADRNVDYCQLQIRIK</sequence>
<protein>
    <submittedName>
        <fullName evidence="6">DNA-binding transcriptional MerR regulator</fullName>
    </submittedName>
</protein>
<evidence type="ECO:0000259" key="5">
    <source>
        <dbReference type="PROSITE" id="PS50937"/>
    </source>
</evidence>
<evidence type="ECO:0000256" key="2">
    <source>
        <dbReference type="ARBA" id="ARBA00023015"/>
    </source>
</evidence>
<keyword evidence="1" id="KW-0678">Repressor</keyword>
<dbReference type="PROSITE" id="PS50937">
    <property type="entry name" value="HTH_MERR_2"/>
    <property type="match status" value="1"/>
</dbReference>
<evidence type="ECO:0000256" key="1">
    <source>
        <dbReference type="ARBA" id="ARBA00022491"/>
    </source>
</evidence>
<keyword evidence="4" id="KW-0804">Transcription</keyword>
<accession>A0ABS4G2W6</accession>
<dbReference type="InterPro" id="IPR009061">
    <property type="entry name" value="DNA-bd_dom_put_sf"/>
</dbReference>
<organism evidence="6 7">
    <name type="scientific">Youngiibacter multivorans</name>
    <dbReference type="NCBI Taxonomy" id="937251"/>
    <lineage>
        <taxon>Bacteria</taxon>
        <taxon>Bacillati</taxon>
        <taxon>Bacillota</taxon>
        <taxon>Clostridia</taxon>
        <taxon>Eubacteriales</taxon>
        <taxon>Clostridiaceae</taxon>
        <taxon>Youngiibacter</taxon>
    </lineage>
</organism>
<dbReference type="PANTHER" id="PTHR30204">
    <property type="entry name" value="REDOX-CYCLING DRUG-SENSING TRANSCRIPTIONAL ACTIVATOR SOXR"/>
    <property type="match status" value="1"/>
</dbReference>
<proteinExistence type="predicted"/>
<reference evidence="6 7" key="1">
    <citation type="submission" date="2021-03" db="EMBL/GenBank/DDBJ databases">
        <title>Genomic Encyclopedia of Type Strains, Phase IV (KMG-IV): sequencing the most valuable type-strain genomes for metagenomic binning, comparative biology and taxonomic classification.</title>
        <authorList>
            <person name="Goeker M."/>
        </authorList>
    </citation>
    <scope>NUCLEOTIDE SEQUENCE [LARGE SCALE GENOMIC DNA]</scope>
    <source>
        <strain evidence="6 7">DSM 6139</strain>
    </source>
</reference>
<feature type="domain" description="HTH merR-type" evidence="5">
    <location>
        <begin position="4"/>
        <end position="73"/>
    </location>
</feature>
<evidence type="ECO:0000313" key="7">
    <source>
        <dbReference type="Proteomes" id="UP001519271"/>
    </source>
</evidence>